<keyword evidence="2 6" id="KW-0288">FMN</keyword>
<dbReference type="Proteomes" id="UP000294071">
    <property type="component" value="Unassembled WGS sequence"/>
</dbReference>
<evidence type="ECO:0000313" key="8">
    <source>
        <dbReference type="EMBL" id="RYB94328.1"/>
    </source>
</evidence>
<dbReference type="RefSeq" id="WP_129399680.1">
    <property type="nucleotide sequence ID" value="NZ_SDWT01000001.1"/>
</dbReference>
<feature type="domain" description="Luciferase-like" evidence="7">
    <location>
        <begin position="26"/>
        <end position="384"/>
    </location>
</feature>
<dbReference type="InterPro" id="IPR011251">
    <property type="entry name" value="Luciferase-like_dom"/>
</dbReference>
<dbReference type="CDD" id="cd01095">
    <property type="entry name" value="Nitrilotriacetate_monoxgenase"/>
    <property type="match status" value="1"/>
</dbReference>
<proteinExistence type="inferred from homology"/>
<dbReference type="InterPro" id="IPR016215">
    <property type="entry name" value="NTA_MOA"/>
</dbReference>
<organism evidence="8 9">
    <name type="scientific">Nocardioides oleivorans</name>
    <dbReference type="NCBI Taxonomy" id="273676"/>
    <lineage>
        <taxon>Bacteria</taxon>
        <taxon>Bacillati</taxon>
        <taxon>Actinomycetota</taxon>
        <taxon>Actinomycetes</taxon>
        <taxon>Propionibacteriales</taxon>
        <taxon>Nocardioidaceae</taxon>
        <taxon>Nocardioides</taxon>
    </lineage>
</organism>
<dbReference type="PIRSF" id="PIRSF000337">
    <property type="entry name" value="NTA_MOA"/>
    <property type="match status" value="1"/>
</dbReference>
<dbReference type="EMBL" id="SDWT01000001">
    <property type="protein sequence ID" value="RYB94328.1"/>
    <property type="molecule type" value="Genomic_DNA"/>
</dbReference>
<dbReference type="NCBIfam" id="TIGR03860">
    <property type="entry name" value="FMN_nitrolo"/>
    <property type="match status" value="1"/>
</dbReference>
<feature type="binding site" evidence="6">
    <location>
        <position position="56"/>
    </location>
    <ligand>
        <name>FMN</name>
        <dbReference type="ChEBI" id="CHEBI:58210"/>
    </ligand>
</feature>
<dbReference type="GO" id="GO:0004497">
    <property type="term" value="F:monooxygenase activity"/>
    <property type="evidence" value="ECO:0007669"/>
    <property type="project" value="UniProtKB-KW"/>
</dbReference>
<dbReference type="AlphaFoldDB" id="A0A4Q2RYY2"/>
<evidence type="ECO:0000256" key="6">
    <source>
        <dbReference type="PIRSR" id="PIRSR000337-1"/>
    </source>
</evidence>
<reference evidence="8 9" key="1">
    <citation type="submission" date="2019-01" db="EMBL/GenBank/DDBJ databases">
        <title>Novel species of Nocardioides.</title>
        <authorList>
            <person name="Liu Q."/>
            <person name="Xin Y.-H."/>
        </authorList>
    </citation>
    <scope>NUCLEOTIDE SEQUENCE [LARGE SCALE GENOMIC DNA]</scope>
    <source>
        <strain evidence="8 9">CGMCC 4.6882</strain>
    </source>
</reference>
<dbReference type="Pfam" id="PF00296">
    <property type="entry name" value="Bac_luciferase"/>
    <property type="match status" value="1"/>
</dbReference>
<dbReference type="InterPro" id="IPR051260">
    <property type="entry name" value="Diverse_substr_monoxygenases"/>
</dbReference>
<feature type="binding site" evidence="6">
    <location>
        <position position="144"/>
    </location>
    <ligand>
        <name>FMN</name>
        <dbReference type="ChEBI" id="CHEBI:58210"/>
    </ligand>
</feature>
<feature type="binding site" evidence="6">
    <location>
        <position position="218"/>
    </location>
    <ligand>
        <name>FMN</name>
        <dbReference type="ChEBI" id="CHEBI:58210"/>
    </ligand>
</feature>
<feature type="binding site" evidence="6">
    <location>
        <position position="219"/>
    </location>
    <ligand>
        <name>FMN</name>
        <dbReference type="ChEBI" id="CHEBI:58210"/>
    </ligand>
</feature>
<comment type="caution">
    <text evidence="8">The sequence shown here is derived from an EMBL/GenBank/DDBJ whole genome shotgun (WGS) entry which is preliminary data.</text>
</comment>
<evidence type="ECO:0000256" key="3">
    <source>
        <dbReference type="ARBA" id="ARBA00023002"/>
    </source>
</evidence>
<dbReference type="Gene3D" id="3.20.20.30">
    <property type="entry name" value="Luciferase-like domain"/>
    <property type="match status" value="1"/>
</dbReference>
<evidence type="ECO:0000313" key="9">
    <source>
        <dbReference type="Proteomes" id="UP000294071"/>
    </source>
</evidence>
<feature type="binding site" evidence="6">
    <location>
        <position position="94"/>
    </location>
    <ligand>
        <name>FMN</name>
        <dbReference type="ChEBI" id="CHEBI:58210"/>
    </ligand>
</feature>
<keyword evidence="4" id="KW-0503">Monooxygenase</keyword>
<protein>
    <submittedName>
        <fullName evidence="8">LLM class flavin-dependent oxidoreductase</fullName>
    </submittedName>
</protein>
<comment type="similarity">
    <text evidence="5">Belongs to the NtaA/SnaA/DszA monooxygenase family.</text>
</comment>
<dbReference type="OrthoDB" id="4437611at2"/>
<dbReference type="SUPFAM" id="SSF51679">
    <property type="entry name" value="Bacterial luciferase-like"/>
    <property type="match status" value="1"/>
</dbReference>
<evidence type="ECO:0000259" key="7">
    <source>
        <dbReference type="Pfam" id="PF00296"/>
    </source>
</evidence>
<dbReference type="GO" id="GO:0016705">
    <property type="term" value="F:oxidoreductase activity, acting on paired donors, with incorporation or reduction of molecular oxygen"/>
    <property type="evidence" value="ECO:0007669"/>
    <property type="project" value="InterPro"/>
</dbReference>
<gene>
    <name evidence="8" type="ORF">EUA93_08200</name>
</gene>
<dbReference type="PANTHER" id="PTHR30011">
    <property type="entry name" value="ALKANESULFONATE MONOOXYGENASE-RELATED"/>
    <property type="match status" value="1"/>
</dbReference>
<keyword evidence="3" id="KW-0560">Oxidoreductase</keyword>
<feature type="binding site" evidence="6">
    <location>
        <position position="148"/>
    </location>
    <ligand>
        <name>FMN</name>
        <dbReference type="ChEBI" id="CHEBI:58210"/>
    </ligand>
</feature>
<evidence type="ECO:0000256" key="1">
    <source>
        <dbReference type="ARBA" id="ARBA00022630"/>
    </source>
</evidence>
<keyword evidence="9" id="KW-1185">Reference proteome</keyword>
<dbReference type="InterPro" id="IPR036661">
    <property type="entry name" value="Luciferase-like_sf"/>
</dbReference>
<evidence type="ECO:0000256" key="4">
    <source>
        <dbReference type="ARBA" id="ARBA00023033"/>
    </source>
</evidence>
<evidence type="ECO:0000256" key="5">
    <source>
        <dbReference type="ARBA" id="ARBA00033748"/>
    </source>
</evidence>
<evidence type="ECO:0000256" key="2">
    <source>
        <dbReference type="ARBA" id="ARBA00022643"/>
    </source>
</evidence>
<keyword evidence="1 6" id="KW-0285">Flavoprotein</keyword>
<accession>A0A4Q2RYY2</accession>
<sequence>MSKHLILNAFLMSTGHHEASWRMPETDVTSYRDVTHYQRLAQVAERGKMDSVFFADSPSIFGVNLERRPAEAIEPALLLTAMAVATERIGLVATSSTTYEEPYNLARTFASLDAISHGRAGWNVVTTADLKAGANFGMTEAPSHAERYRRAEEFLEVVLGLWGGWRDDSTVADKQSGVFHDSARVDVLDHVGEHFRVRGPLNVGRSEQGHPVIVQAGSSVPGMALAAAYAEAVFTAQPSIDDGRAFYDELKAATRKAGRNPDHIKILPGLVPIIGSTEAEAKAIEQQLDDLVVLDHPLDQLSADIGIPVDEIDLDAPLPDDIRPASDIQGNRARYELVVKLARSDDLTVRQLLLKLGSGRGHRSFTGTPEQVADDIELWFTSGAADGFNIMPAVLPSGLEAFVDHVVPILRQRGLFRDDYTGTTLREHYGLPVPQPRVTRLEASA</sequence>
<name>A0A4Q2RYY2_9ACTN</name>
<dbReference type="PANTHER" id="PTHR30011:SF16">
    <property type="entry name" value="C2H2 FINGER DOMAIN TRANSCRIPTION FACTOR (EUROFUNG)-RELATED"/>
    <property type="match status" value="1"/>
</dbReference>